<evidence type="ECO:0000256" key="2">
    <source>
        <dbReference type="SAM" id="Coils"/>
    </source>
</evidence>
<evidence type="ECO:0000313" key="5">
    <source>
        <dbReference type="Proteomes" id="UP000306102"/>
    </source>
</evidence>
<protein>
    <recommendedName>
        <fullName evidence="3">CID domain-containing protein</fullName>
    </recommendedName>
</protein>
<dbReference type="SMART" id="SM00582">
    <property type="entry name" value="RPR"/>
    <property type="match status" value="1"/>
</dbReference>
<dbReference type="AlphaFoldDB" id="A0A4S4DQ71"/>
<dbReference type="STRING" id="542762.A0A4S4DQ71"/>
<dbReference type="EMBL" id="SDRB02010658">
    <property type="protein sequence ID" value="THG05242.1"/>
    <property type="molecule type" value="Genomic_DNA"/>
</dbReference>
<dbReference type="InterPro" id="IPR008942">
    <property type="entry name" value="ENTH_VHS"/>
</dbReference>
<dbReference type="SUPFAM" id="SSF48464">
    <property type="entry name" value="ENTH/VHS domain"/>
    <property type="match status" value="1"/>
</dbReference>
<feature type="domain" description="CID" evidence="3">
    <location>
        <begin position="1"/>
        <end position="138"/>
    </location>
</feature>
<keyword evidence="1" id="KW-0507">mRNA processing</keyword>
<evidence type="ECO:0000259" key="3">
    <source>
        <dbReference type="PROSITE" id="PS51391"/>
    </source>
</evidence>
<dbReference type="Gene3D" id="1.25.40.90">
    <property type="match status" value="1"/>
</dbReference>
<dbReference type="PANTHER" id="PTHR12460">
    <property type="entry name" value="CYCLIN-DEPENDENT KINASE INHIBITOR-RELATED PROTEIN"/>
    <property type="match status" value="1"/>
</dbReference>
<sequence length="222" mass="24925">MSTSIRRTKLLNLLSIKDDTGGHRQSSIFQKRARQIVETWDKASSAAQREQRISFLYLANDILQNSRRKGSEFVNEFWKVLPAALKNVYESDDDHGKKAACRLKLAVGAMPEKIVTAFQSVHDENVTEEAALNKCKAAASLVGKMEKDVESTSAHGDQQGSILVDEIQEQENVLKECVRQLENAEATRSALVSQLKEAVQEQELKLELICTQLQVRSTILHF</sequence>
<dbReference type="InterPro" id="IPR006569">
    <property type="entry name" value="CID_dom"/>
</dbReference>
<proteinExistence type="predicted"/>
<feature type="coiled-coil region" evidence="2">
    <location>
        <begin position="164"/>
        <end position="201"/>
    </location>
</feature>
<evidence type="ECO:0000313" key="4">
    <source>
        <dbReference type="EMBL" id="THG05242.1"/>
    </source>
</evidence>
<accession>A0A4S4DQ71</accession>
<dbReference type="PANTHER" id="PTHR12460:SF0">
    <property type="entry name" value="CID DOMAIN-CONTAINING PROTEIN-RELATED"/>
    <property type="match status" value="1"/>
</dbReference>
<keyword evidence="2" id="KW-0175">Coiled coil</keyword>
<keyword evidence="5" id="KW-1185">Reference proteome</keyword>
<dbReference type="GO" id="GO:0000993">
    <property type="term" value="F:RNA polymerase II complex binding"/>
    <property type="evidence" value="ECO:0007669"/>
    <property type="project" value="TreeGrafter"/>
</dbReference>
<organism evidence="4 5">
    <name type="scientific">Camellia sinensis var. sinensis</name>
    <name type="common">China tea</name>
    <dbReference type="NCBI Taxonomy" id="542762"/>
    <lineage>
        <taxon>Eukaryota</taxon>
        <taxon>Viridiplantae</taxon>
        <taxon>Streptophyta</taxon>
        <taxon>Embryophyta</taxon>
        <taxon>Tracheophyta</taxon>
        <taxon>Spermatophyta</taxon>
        <taxon>Magnoliopsida</taxon>
        <taxon>eudicotyledons</taxon>
        <taxon>Gunneridae</taxon>
        <taxon>Pentapetalae</taxon>
        <taxon>asterids</taxon>
        <taxon>Ericales</taxon>
        <taxon>Theaceae</taxon>
        <taxon>Camellia</taxon>
    </lineage>
</organism>
<gene>
    <name evidence="4" type="ORF">TEA_013687</name>
</gene>
<name>A0A4S4DQ71_CAMSN</name>
<comment type="caution">
    <text evidence="4">The sequence shown here is derived from an EMBL/GenBank/DDBJ whole genome shotgun (WGS) entry which is preliminary data.</text>
</comment>
<dbReference type="Pfam" id="PF04818">
    <property type="entry name" value="CID"/>
    <property type="match status" value="1"/>
</dbReference>
<evidence type="ECO:0000256" key="1">
    <source>
        <dbReference type="ARBA" id="ARBA00022664"/>
    </source>
</evidence>
<dbReference type="Proteomes" id="UP000306102">
    <property type="component" value="Unassembled WGS sequence"/>
</dbReference>
<reference evidence="4 5" key="1">
    <citation type="journal article" date="2018" name="Proc. Natl. Acad. Sci. U.S.A.">
        <title>Draft genome sequence of Camellia sinensis var. sinensis provides insights into the evolution of the tea genome and tea quality.</title>
        <authorList>
            <person name="Wei C."/>
            <person name="Yang H."/>
            <person name="Wang S."/>
            <person name="Zhao J."/>
            <person name="Liu C."/>
            <person name="Gao L."/>
            <person name="Xia E."/>
            <person name="Lu Y."/>
            <person name="Tai Y."/>
            <person name="She G."/>
            <person name="Sun J."/>
            <person name="Cao H."/>
            <person name="Tong W."/>
            <person name="Gao Q."/>
            <person name="Li Y."/>
            <person name="Deng W."/>
            <person name="Jiang X."/>
            <person name="Wang W."/>
            <person name="Chen Q."/>
            <person name="Zhang S."/>
            <person name="Li H."/>
            <person name="Wu J."/>
            <person name="Wang P."/>
            <person name="Li P."/>
            <person name="Shi C."/>
            <person name="Zheng F."/>
            <person name="Jian J."/>
            <person name="Huang B."/>
            <person name="Shan D."/>
            <person name="Shi M."/>
            <person name="Fang C."/>
            <person name="Yue Y."/>
            <person name="Li F."/>
            <person name="Li D."/>
            <person name="Wei S."/>
            <person name="Han B."/>
            <person name="Jiang C."/>
            <person name="Yin Y."/>
            <person name="Xia T."/>
            <person name="Zhang Z."/>
            <person name="Bennetzen J.L."/>
            <person name="Zhao S."/>
            <person name="Wan X."/>
        </authorList>
    </citation>
    <scope>NUCLEOTIDE SEQUENCE [LARGE SCALE GENOMIC DNA]</scope>
    <source>
        <strain evidence="5">cv. Shuchazao</strain>
        <tissue evidence="4">Leaf</tissue>
    </source>
</reference>
<dbReference type="GO" id="GO:0031124">
    <property type="term" value="P:mRNA 3'-end processing"/>
    <property type="evidence" value="ECO:0007669"/>
    <property type="project" value="TreeGrafter"/>
</dbReference>
<dbReference type="GO" id="GO:0005634">
    <property type="term" value="C:nucleus"/>
    <property type="evidence" value="ECO:0007669"/>
    <property type="project" value="UniProtKB-ARBA"/>
</dbReference>
<dbReference type="PROSITE" id="PS51391">
    <property type="entry name" value="CID"/>
    <property type="match status" value="1"/>
</dbReference>